<sequence length="109" mass="11647">MTSSQLPLASTKKNTSDDDDSYTITFTITILFIVGNAVASTYRARGDPSAFGFAVFAYGTLLALLTCARLLEKREAAGQKTGGLKAAVLVLATVLTVSFVWRVVQILLL</sequence>
<gene>
    <name evidence="3" type="ORF">M5K25_013012</name>
</gene>
<dbReference type="PANTHER" id="PTHR46610:SF20">
    <property type="entry name" value="OS05G0181300 PROTEIN"/>
    <property type="match status" value="1"/>
</dbReference>
<evidence type="ECO:0000256" key="2">
    <source>
        <dbReference type="SAM" id="Phobius"/>
    </source>
</evidence>
<feature type="region of interest" description="Disordered" evidence="1">
    <location>
        <begin position="1"/>
        <end position="20"/>
    </location>
</feature>
<evidence type="ECO:0000256" key="1">
    <source>
        <dbReference type="SAM" id="MobiDB-lite"/>
    </source>
</evidence>
<protein>
    <submittedName>
        <fullName evidence="3">Uncharacterized protein</fullName>
    </submittedName>
</protein>
<reference evidence="3 4" key="1">
    <citation type="journal article" date="2024" name="Plant Biotechnol. J.">
        <title>Dendrobium thyrsiflorum genome and its molecular insights into genes involved in important horticultural traits.</title>
        <authorList>
            <person name="Chen B."/>
            <person name="Wang J.Y."/>
            <person name="Zheng P.J."/>
            <person name="Li K.L."/>
            <person name="Liang Y.M."/>
            <person name="Chen X.F."/>
            <person name="Zhang C."/>
            <person name="Zhao X."/>
            <person name="He X."/>
            <person name="Zhang G.Q."/>
            <person name="Liu Z.J."/>
            <person name="Xu Q."/>
        </authorList>
    </citation>
    <scope>NUCLEOTIDE SEQUENCE [LARGE SCALE GENOMIC DNA]</scope>
    <source>
        <strain evidence="3">GZMU011</strain>
    </source>
</reference>
<dbReference type="InterPro" id="IPR045501">
    <property type="entry name" value="DUF6490"/>
</dbReference>
<name>A0ABD0V5T0_DENTH</name>
<feature type="compositionally biased region" description="Polar residues" evidence="1">
    <location>
        <begin position="1"/>
        <end position="13"/>
    </location>
</feature>
<dbReference type="Proteomes" id="UP001552299">
    <property type="component" value="Unassembled WGS sequence"/>
</dbReference>
<keyword evidence="2" id="KW-1133">Transmembrane helix</keyword>
<feature type="transmembrane region" description="Helical" evidence="2">
    <location>
        <begin position="51"/>
        <end position="71"/>
    </location>
</feature>
<keyword evidence="2" id="KW-0812">Transmembrane</keyword>
<proteinExistence type="predicted"/>
<evidence type="ECO:0000313" key="4">
    <source>
        <dbReference type="Proteomes" id="UP001552299"/>
    </source>
</evidence>
<accession>A0ABD0V5T0</accession>
<dbReference type="Pfam" id="PF20100">
    <property type="entry name" value="DUF6490"/>
    <property type="match status" value="1"/>
</dbReference>
<keyword evidence="2" id="KW-0472">Membrane</keyword>
<feature type="transmembrane region" description="Helical" evidence="2">
    <location>
        <begin position="83"/>
        <end position="104"/>
    </location>
</feature>
<keyword evidence="4" id="KW-1185">Reference proteome</keyword>
<organism evidence="3 4">
    <name type="scientific">Dendrobium thyrsiflorum</name>
    <name type="common">Pinecone-like raceme dendrobium</name>
    <name type="synonym">Orchid</name>
    <dbReference type="NCBI Taxonomy" id="117978"/>
    <lineage>
        <taxon>Eukaryota</taxon>
        <taxon>Viridiplantae</taxon>
        <taxon>Streptophyta</taxon>
        <taxon>Embryophyta</taxon>
        <taxon>Tracheophyta</taxon>
        <taxon>Spermatophyta</taxon>
        <taxon>Magnoliopsida</taxon>
        <taxon>Liliopsida</taxon>
        <taxon>Asparagales</taxon>
        <taxon>Orchidaceae</taxon>
        <taxon>Epidendroideae</taxon>
        <taxon>Malaxideae</taxon>
        <taxon>Dendrobiinae</taxon>
        <taxon>Dendrobium</taxon>
    </lineage>
</organism>
<dbReference type="PANTHER" id="PTHR46610">
    <property type="entry name" value="OS05G0181300 PROTEIN"/>
    <property type="match status" value="1"/>
</dbReference>
<feature type="transmembrane region" description="Helical" evidence="2">
    <location>
        <begin position="21"/>
        <end position="39"/>
    </location>
</feature>
<evidence type="ECO:0000313" key="3">
    <source>
        <dbReference type="EMBL" id="KAL0917906.1"/>
    </source>
</evidence>
<dbReference type="AlphaFoldDB" id="A0ABD0V5T0"/>
<dbReference type="EMBL" id="JANQDX010000010">
    <property type="protein sequence ID" value="KAL0917906.1"/>
    <property type="molecule type" value="Genomic_DNA"/>
</dbReference>
<comment type="caution">
    <text evidence="3">The sequence shown here is derived from an EMBL/GenBank/DDBJ whole genome shotgun (WGS) entry which is preliminary data.</text>
</comment>